<sequence>MHAWSGHCCPPPLGRATGIVYIRPSAIPLSCAQLLRLNTGAMGDPITYKDRKTDLTAVPRGEVTPSEPCQEDEAQENRRKNIEDYVKQLSPKLLDDFKRTFPQKRLDDFEKTCLQRNNSSDPICLEECKITLVATLVLKGVPQHVKEQYELRLTSGEVRIIKKLENVPLTHLSGDQSMTEDRTHTSPETSVHTANNTKEATPSSHTRDSPTVSPTAVSTTVGLSHLSLS</sequence>
<organism evidence="2 3">
    <name type="scientific">Triticum turgidum subsp. durum</name>
    <name type="common">Durum wheat</name>
    <name type="synonym">Triticum durum</name>
    <dbReference type="NCBI Taxonomy" id="4567"/>
    <lineage>
        <taxon>Eukaryota</taxon>
        <taxon>Viridiplantae</taxon>
        <taxon>Streptophyta</taxon>
        <taxon>Embryophyta</taxon>
        <taxon>Tracheophyta</taxon>
        <taxon>Spermatophyta</taxon>
        <taxon>Magnoliopsida</taxon>
        <taxon>Liliopsida</taxon>
        <taxon>Poales</taxon>
        <taxon>Poaceae</taxon>
        <taxon>BOP clade</taxon>
        <taxon>Pooideae</taxon>
        <taxon>Triticodae</taxon>
        <taxon>Triticeae</taxon>
        <taxon>Triticinae</taxon>
        <taxon>Triticum</taxon>
    </lineage>
</organism>
<proteinExistence type="predicted"/>
<gene>
    <name evidence="2" type="ORF">TRITD_1Bv1G226080</name>
</gene>
<evidence type="ECO:0000313" key="3">
    <source>
        <dbReference type="Proteomes" id="UP000324705"/>
    </source>
</evidence>
<protein>
    <submittedName>
        <fullName evidence="2">Uncharacterized protein</fullName>
    </submittedName>
</protein>
<keyword evidence="3" id="KW-1185">Reference proteome</keyword>
<feature type="compositionally biased region" description="Polar residues" evidence="1">
    <location>
        <begin position="186"/>
        <end position="204"/>
    </location>
</feature>
<feature type="compositionally biased region" description="Low complexity" evidence="1">
    <location>
        <begin position="209"/>
        <end position="221"/>
    </location>
</feature>
<name>A0A9R0RAN2_TRITD</name>
<evidence type="ECO:0000313" key="2">
    <source>
        <dbReference type="EMBL" id="VAH23872.1"/>
    </source>
</evidence>
<feature type="region of interest" description="Disordered" evidence="1">
    <location>
        <begin position="172"/>
        <end position="229"/>
    </location>
</feature>
<dbReference type="Proteomes" id="UP000324705">
    <property type="component" value="Chromosome 1B"/>
</dbReference>
<reference evidence="2 3" key="1">
    <citation type="submission" date="2017-09" db="EMBL/GenBank/DDBJ databases">
        <authorList>
            <consortium name="International Durum Wheat Genome Sequencing Consortium (IDWGSC)"/>
            <person name="Milanesi L."/>
        </authorList>
    </citation>
    <scope>NUCLEOTIDE SEQUENCE [LARGE SCALE GENOMIC DNA]</scope>
    <source>
        <strain evidence="3">cv. Svevo</strain>
    </source>
</reference>
<dbReference type="EMBL" id="LT934112">
    <property type="protein sequence ID" value="VAH23872.1"/>
    <property type="molecule type" value="Genomic_DNA"/>
</dbReference>
<dbReference type="Gramene" id="TRITD1Bv1G226080.1">
    <property type="protein sequence ID" value="TRITD1Bv1G226080.1"/>
    <property type="gene ID" value="TRITD1Bv1G226080"/>
</dbReference>
<dbReference type="AlphaFoldDB" id="A0A9R0RAN2"/>
<evidence type="ECO:0000256" key="1">
    <source>
        <dbReference type="SAM" id="MobiDB-lite"/>
    </source>
</evidence>
<accession>A0A9R0RAN2</accession>